<evidence type="ECO:0000313" key="7">
    <source>
        <dbReference type="Proteomes" id="UP000095284"/>
    </source>
</evidence>
<sequence length="286" mass="33089">MVSISCRMRLLYVLRHARHLSTIGLRALSTFRSDFAPGTEFYGPESAKKHEDLVDLLRKEYRRHGYREIMTPTLLRTSFLKKFGIEGLEENVIIGSENDEFVLKSSGRIPACIVFDSHPISHRFLPVRYVDFGVLHKQGSSKSFVRWNQDEASVFCKPIQIEDELRRILNTTIQILRFLRLEIVFQLSKGHFQPHLQRVLKDGGLKYETIDAADTILKGVVQAENGDYWSGTSVQIDEETPRVMDLHYYDEDCVKTAPILVSHTVVGPFHEFLRFQEQNQRLKHQG</sequence>
<dbReference type="GO" id="GO:0005524">
    <property type="term" value="F:ATP binding"/>
    <property type="evidence" value="ECO:0007669"/>
    <property type="project" value="UniProtKB-KW"/>
</dbReference>
<dbReference type="SUPFAM" id="SSF55681">
    <property type="entry name" value="Class II aaRS and biotin synthetases"/>
    <property type="match status" value="1"/>
</dbReference>
<name>A0A1I7RKN1_BURXY</name>
<dbReference type="InterPro" id="IPR006195">
    <property type="entry name" value="aa-tRNA-synth_II"/>
</dbReference>
<dbReference type="GO" id="GO:0004829">
    <property type="term" value="F:threonine-tRNA ligase activity"/>
    <property type="evidence" value="ECO:0007669"/>
    <property type="project" value="TreeGrafter"/>
</dbReference>
<dbReference type="InterPro" id="IPR002314">
    <property type="entry name" value="aa-tRNA-synt_IIb"/>
</dbReference>
<organism evidence="7 8">
    <name type="scientific">Bursaphelenchus xylophilus</name>
    <name type="common">Pinewood nematode worm</name>
    <name type="synonym">Aphelenchoides xylophilus</name>
    <dbReference type="NCBI Taxonomy" id="6326"/>
    <lineage>
        <taxon>Eukaryota</taxon>
        <taxon>Metazoa</taxon>
        <taxon>Ecdysozoa</taxon>
        <taxon>Nematoda</taxon>
        <taxon>Chromadorea</taxon>
        <taxon>Rhabditida</taxon>
        <taxon>Tylenchina</taxon>
        <taxon>Tylenchomorpha</taxon>
        <taxon>Aphelenchoidea</taxon>
        <taxon>Aphelenchoididae</taxon>
        <taxon>Bursaphelenchus</taxon>
    </lineage>
</organism>
<accession>A0A1I7RKN1</accession>
<dbReference type="InterPro" id="IPR045864">
    <property type="entry name" value="aa-tRNA-synth_II/BPL/LPL"/>
</dbReference>
<feature type="domain" description="Aminoacyl-transfer RNA synthetases class-II family profile" evidence="6">
    <location>
        <begin position="51"/>
        <end position="286"/>
    </location>
</feature>
<dbReference type="AlphaFoldDB" id="A0A1I7RKN1"/>
<keyword evidence="4" id="KW-0648">Protein biosynthesis</keyword>
<proteinExistence type="predicted"/>
<evidence type="ECO:0000256" key="5">
    <source>
        <dbReference type="ARBA" id="ARBA00023146"/>
    </source>
</evidence>
<evidence type="ECO:0000259" key="6">
    <source>
        <dbReference type="PROSITE" id="PS50862"/>
    </source>
</evidence>
<dbReference type="Proteomes" id="UP000095284">
    <property type="component" value="Unplaced"/>
</dbReference>
<keyword evidence="3" id="KW-0067">ATP-binding</keyword>
<evidence type="ECO:0000256" key="3">
    <source>
        <dbReference type="ARBA" id="ARBA00022840"/>
    </source>
</evidence>
<dbReference type="Pfam" id="PF00587">
    <property type="entry name" value="tRNA-synt_2b"/>
    <property type="match status" value="1"/>
</dbReference>
<dbReference type="GO" id="GO:0005739">
    <property type="term" value="C:mitochondrion"/>
    <property type="evidence" value="ECO:0007669"/>
    <property type="project" value="TreeGrafter"/>
</dbReference>
<dbReference type="Gene3D" id="3.30.930.10">
    <property type="entry name" value="Bira Bifunctional Protein, Domain 2"/>
    <property type="match status" value="1"/>
</dbReference>
<keyword evidence="1" id="KW-0436">Ligase</keyword>
<dbReference type="PROSITE" id="PS50862">
    <property type="entry name" value="AA_TRNA_LIGASE_II"/>
    <property type="match status" value="1"/>
</dbReference>
<evidence type="ECO:0000313" key="8">
    <source>
        <dbReference type="WBParaSite" id="BXY_0126500.1"/>
    </source>
</evidence>
<dbReference type="PANTHER" id="PTHR11451">
    <property type="entry name" value="THREONINE-TRNA LIGASE"/>
    <property type="match status" value="1"/>
</dbReference>
<dbReference type="WBParaSite" id="BXY_0126500.1">
    <property type="protein sequence ID" value="BXY_0126500.1"/>
    <property type="gene ID" value="BXY_0126500"/>
</dbReference>
<evidence type="ECO:0000256" key="1">
    <source>
        <dbReference type="ARBA" id="ARBA00022598"/>
    </source>
</evidence>
<reference evidence="8" key="1">
    <citation type="submission" date="2016-11" db="UniProtKB">
        <authorList>
            <consortium name="WormBaseParasite"/>
        </authorList>
    </citation>
    <scope>IDENTIFICATION</scope>
</reference>
<dbReference type="PANTHER" id="PTHR11451:SF44">
    <property type="entry name" value="THREONINE--TRNA LIGASE, CHLOROPLASTIC_MITOCHONDRIAL 2"/>
    <property type="match status" value="1"/>
</dbReference>
<evidence type="ECO:0000256" key="2">
    <source>
        <dbReference type="ARBA" id="ARBA00022741"/>
    </source>
</evidence>
<protein>
    <submittedName>
        <fullName evidence="8">AA_TRNA_LIGASE_II domain-containing protein</fullName>
    </submittedName>
</protein>
<dbReference type="GO" id="GO:0006435">
    <property type="term" value="P:threonyl-tRNA aminoacylation"/>
    <property type="evidence" value="ECO:0007669"/>
    <property type="project" value="TreeGrafter"/>
</dbReference>
<evidence type="ECO:0000256" key="4">
    <source>
        <dbReference type="ARBA" id="ARBA00022917"/>
    </source>
</evidence>
<keyword evidence="2" id="KW-0547">Nucleotide-binding</keyword>
<keyword evidence="5" id="KW-0030">Aminoacyl-tRNA synthetase</keyword>